<protein>
    <submittedName>
        <fullName evidence="4">RNA pseudouridine synthase</fullName>
    </submittedName>
</protein>
<dbReference type="GO" id="GO:0140098">
    <property type="term" value="F:catalytic activity, acting on RNA"/>
    <property type="evidence" value="ECO:0007669"/>
    <property type="project" value="UniProtKB-ARBA"/>
</dbReference>
<dbReference type="GO" id="GO:0006396">
    <property type="term" value="P:RNA processing"/>
    <property type="evidence" value="ECO:0007669"/>
    <property type="project" value="UniProtKB-ARBA"/>
</dbReference>
<sequence length="226" mass="25450">MIQPLYEDNHLIIVNKPAGALVQGDDTGDDPLGEEVKAYIKKKYKKPGDVFLGVIHRLDRPVSGAVIFARTSKGLERMNKLFRDREVEKTYWALTKQKPAELEGELVHWLKKDGAANKVTAFNKEGKGGQKAILNYRLIGHFAEYYLLEVKPQTGRPHQIRVQLAKIGCPIFGDVKYGGDKSNDQSAIYLHSREVSFVHPVKQEPVRVTAKTPNDQIWKLFDGVAS</sequence>
<dbReference type="Pfam" id="PF00849">
    <property type="entry name" value="PseudoU_synth_2"/>
    <property type="match status" value="1"/>
</dbReference>
<dbReference type="EMBL" id="CP070608">
    <property type="protein sequence ID" value="QSE97563.1"/>
    <property type="molecule type" value="Genomic_DNA"/>
</dbReference>
<evidence type="ECO:0000256" key="1">
    <source>
        <dbReference type="ARBA" id="ARBA00010876"/>
    </source>
</evidence>
<dbReference type="GO" id="GO:0001522">
    <property type="term" value="P:pseudouridine synthesis"/>
    <property type="evidence" value="ECO:0007669"/>
    <property type="project" value="InterPro"/>
</dbReference>
<comment type="similarity">
    <text evidence="1">Belongs to the pseudouridine synthase RluA family.</text>
</comment>
<dbReference type="PANTHER" id="PTHR21600:SF83">
    <property type="entry name" value="PSEUDOURIDYLATE SYNTHASE RPUSD4, MITOCHONDRIAL"/>
    <property type="match status" value="1"/>
</dbReference>
<keyword evidence="2" id="KW-0413">Isomerase</keyword>
<evidence type="ECO:0000313" key="5">
    <source>
        <dbReference type="Proteomes" id="UP000662783"/>
    </source>
</evidence>
<dbReference type="SUPFAM" id="SSF55120">
    <property type="entry name" value="Pseudouridine synthase"/>
    <property type="match status" value="1"/>
</dbReference>
<dbReference type="Proteomes" id="UP000662783">
    <property type="component" value="Chromosome"/>
</dbReference>
<evidence type="ECO:0000313" key="4">
    <source>
        <dbReference type="EMBL" id="QSE97563.1"/>
    </source>
</evidence>
<dbReference type="InterPro" id="IPR020103">
    <property type="entry name" value="PsdUridine_synth_cat_dom_sf"/>
</dbReference>
<evidence type="ECO:0000259" key="3">
    <source>
        <dbReference type="Pfam" id="PF00849"/>
    </source>
</evidence>
<feature type="domain" description="Pseudouridine synthase RsuA/RluA-like" evidence="3">
    <location>
        <begin position="10"/>
        <end position="166"/>
    </location>
</feature>
<name>A0A974WLG3_9BACT</name>
<dbReference type="RefSeq" id="WP_205722073.1">
    <property type="nucleotide sequence ID" value="NZ_CP070608.1"/>
</dbReference>
<dbReference type="KEGG" id="fuv:JR347_00295"/>
<dbReference type="AlphaFoldDB" id="A0A974WLG3"/>
<dbReference type="InterPro" id="IPR006145">
    <property type="entry name" value="PsdUridine_synth_RsuA/RluA"/>
</dbReference>
<dbReference type="CDD" id="cd02869">
    <property type="entry name" value="PseudoU_synth_RluA_like"/>
    <property type="match status" value="1"/>
</dbReference>
<dbReference type="InterPro" id="IPR006224">
    <property type="entry name" value="PsdUridine_synth_RluA-like_CS"/>
</dbReference>
<reference evidence="4" key="1">
    <citation type="submission" date="2021-02" db="EMBL/GenBank/DDBJ databases">
        <title>Fulvivirga sp. S481 isolated from sea water.</title>
        <authorList>
            <person name="Bae S.S."/>
            <person name="Baek K."/>
        </authorList>
    </citation>
    <scope>NUCLEOTIDE SEQUENCE</scope>
    <source>
        <strain evidence="4">S481</strain>
    </source>
</reference>
<dbReference type="GO" id="GO:0003723">
    <property type="term" value="F:RNA binding"/>
    <property type="evidence" value="ECO:0007669"/>
    <property type="project" value="InterPro"/>
</dbReference>
<evidence type="ECO:0000256" key="2">
    <source>
        <dbReference type="ARBA" id="ARBA00023235"/>
    </source>
</evidence>
<organism evidence="4 5">
    <name type="scientific">Fulvivirga lutea</name>
    <dbReference type="NCBI Taxonomy" id="2810512"/>
    <lineage>
        <taxon>Bacteria</taxon>
        <taxon>Pseudomonadati</taxon>
        <taxon>Bacteroidota</taxon>
        <taxon>Cytophagia</taxon>
        <taxon>Cytophagales</taxon>
        <taxon>Fulvivirgaceae</taxon>
        <taxon>Fulvivirga</taxon>
    </lineage>
</organism>
<dbReference type="GO" id="GO:0009982">
    <property type="term" value="F:pseudouridine synthase activity"/>
    <property type="evidence" value="ECO:0007669"/>
    <property type="project" value="InterPro"/>
</dbReference>
<dbReference type="InterPro" id="IPR050188">
    <property type="entry name" value="RluA_PseudoU_synthase"/>
</dbReference>
<accession>A0A974WLG3</accession>
<gene>
    <name evidence="4" type="ORF">JR347_00295</name>
</gene>
<keyword evidence="5" id="KW-1185">Reference proteome</keyword>
<dbReference type="Gene3D" id="3.30.2350.10">
    <property type="entry name" value="Pseudouridine synthase"/>
    <property type="match status" value="1"/>
</dbReference>
<dbReference type="PANTHER" id="PTHR21600">
    <property type="entry name" value="MITOCHONDRIAL RNA PSEUDOURIDINE SYNTHASE"/>
    <property type="match status" value="1"/>
</dbReference>
<proteinExistence type="inferred from homology"/>
<dbReference type="PROSITE" id="PS01129">
    <property type="entry name" value="PSI_RLU"/>
    <property type="match status" value="1"/>
</dbReference>